<evidence type="ECO:0000256" key="3">
    <source>
        <dbReference type="PROSITE-ProRule" id="PRU00339"/>
    </source>
</evidence>
<dbReference type="PANTHER" id="PTHR44858">
    <property type="entry name" value="TETRATRICOPEPTIDE REPEAT PROTEIN 6"/>
    <property type="match status" value="1"/>
</dbReference>
<evidence type="ECO:0000256" key="2">
    <source>
        <dbReference type="ARBA" id="ARBA00022803"/>
    </source>
</evidence>
<dbReference type="GO" id="GO:0046813">
    <property type="term" value="P:receptor-mediated virion attachment to host cell"/>
    <property type="evidence" value="ECO:0007669"/>
    <property type="project" value="TreeGrafter"/>
</dbReference>
<dbReference type="Proteomes" id="UP000036958">
    <property type="component" value="Unassembled WGS sequence"/>
</dbReference>
<dbReference type="Pfam" id="PF13181">
    <property type="entry name" value="TPR_8"/>
    <property type="match status" value="1"/>
</dbReference>
<accession>A0A0L8V8C7</accession>
<dbReference type="Gene3D" id="1.25.40.10">
    <property type="entry name" value="Tetratricopeptide repeat domain"/>
    <property type="match status" value="2"/>
</dbReference>
<dbReference type="AlphaFoldDB" id="A0A0L8V8C7"/>
<dbReference type="GO" id="GO:0009279">
    <property type="term" value="C:cell outer membrane"/>
    <property type="evidence" value="ECO:0007669"/>
    <property type="project" value="TreeGrafter"/>
</dbReference>
<dbReference type="InterPro" id="IPR019734">
    <property type="entry name" value="TPR_rpt"/>
</dbReference>
<evidence type="ECO:0000256" key="1">
    <source>
        <dbReference type="ARBA" id="ARBA00022737"/>
    </source>
</evidence>
<dbReference type="SUPFAM" id="SSF48452">
    <property type="entry name" value="TPR-like"/>
    <property type="match status" value="1"/>
</dbReference>
<dbReference type="PROSITE" id="PS50005">
    <property type="entry name" value="TPR"/>
    <property type="match status" value="2"/>
</dbReference>
<dbReference type="InterPro" id="IPR050498">
    <property type="entry name" value="Ycf3"/>
</dbReference>
<dbReference type="PANTHER" id="PTHR44858:SF1">
    <property type="entry name" value="UDP-N-ACETYLGLUCOSAMINE--PEPTIDE N-ACETYLGLUCOSAMINYLTRANSFERASE SPINDLY-RELATED"/>
    <property type="match status" value="1"/>
</dbReference>
<proteinExistence type="predicted"/>
<evidence type="ECO:0000313" key="5">
    <source>
        <dbReference type="Proteomes" id="UP000036958"/>
    </source>
</evidence>
<feature type="repeat" description="TPR" evidence="3">
    <location>
        <begin position="56"/>
        <end position="89"/>
    </location>
</feature>
<dbReference type="InterPro" id="IPR011990">
    <property type="entry name" value="TPR-like_helical_dom_sf"/>
</dbReference>
<reference evidence="5" key="1">
    <citation type="submission" date="2015-07" db="EMBL/GenBank/DDBJ databases">
        <title>Genome sequencing of Sunxiuqinia dokdonensis strain SK.</title>
        <authorList>
            <person name="Ahn S."/>
            <person name="Kim B.-C."/>
        </authorList>
    </citation>
    <scope>NUCLEOTIDE SEQUENCE [LARGE SCALE GENOMIC DNA]</scope>
    <source>
        <strain evidence="5">SK</strain>
    </source>
</reference>
<dbReference type="SMART" id="SM00028">
    <property type="entry name" value="TPR"/>
    <property type="match status" value="3"/>
</dbReference>
<comment type="caution">
    <text evidence="4">The sequence shown here is derived from an EMBL/GenBank/DDBJ whole genome shotgun (WGS) entry which is preliminary data.</text>
</comment>
<keyword evidence="1" id="KW-0677">Repeat</keyword>
<name>A0A0L8V8C7_9BACT</name>
<protein>
    <submittedName>
        <fullName evidence="4">Uncharacterized protein</fullName>
    </submittedName>
</protein>
<evidence type="ECO:0000313" key="4">
    <source>
        <dbReference type="EMBL" id="KOH44725.1"/>
    </source>
</evidence>
<keyword evidence="5" id="KW-1185">Reference proteome</keyword>
<sequence>MDDLEGSLDDYNLALDLKPTDEELLINRSFTKKLLGDTIGAENDLVLVLQFNQDNFKAFTNLLNIKVSRGEYEYALEKYDEMISNHPNESLLYNNRADVYLRMKNYEDAFNDINTAIKKAKEYDNAYVTRAEIYIATGNKKKALKDLQKAVELGNKTTHVFELIDECNRN</sequence>
<organism evidence="4 5">
    <name type="scientific">Sunxiuqinia dokdonensis</name>
    <dbReference type="NCBI Taxonomy" id="1409788"/>
    <lineage>
        <taxon>Bacteria</taxon>
        <taxon>Pseudomonadati</taxon>
        <taxon>Bacteroidota</taxon>
        <taxon>Bacteroidia</taxon>
        <taxon>Marinilabiliales</taxon>
        <taxon>Prolixibacteraceae</taxon>
        <taxon>Sunxiuqinia</taxon>
    </lineage>
</organism>
<gene>
    <name evidence="4" type="ORF">NC99_24640</name>
</gene>
<dbReference type="EMBL" id="LGIA01000154">
    <property type="protein sequence ID" value="KOH44725.1"/>
    <property type="molecule type" value="Genomic_DNA"/>
</dbReference>
<dbReference type="Pfam" id="PF13431">
    <property type="entry name" value="TPR_17"/>
    <property type="match status" value="1"/>
</dbReference>
<keyword evidence="2 3" id="KW-0802">TPR repeat</keyword>
<feature type="repeat" description="TPR" evidence="3">
    <location>
        <begin position="124"/>
        <end position="157"/>
    </location>
</feature>
<dbReference type="STRING" id="1409788.NC99_24640"/>